<evidence type="ECO:0000313" key="1">
    <source>
        <dbReference type="EMBL" id="MTD01162.1"/>
    </source>
</evidence>
<name>A0A6L6G6Z1_STRUB</name>
<dbReference type="InterPro" id="IPR000551">
    <property type="entry name" value="MerR-type_HTH_dom"/>
</dbReference>
<protein>
    <submittedName>
        <fullName evidence="1">MerR family transcriptional regulator</fullName>
    </submittedName>
</protein>
<dbReference type="AlphaFoldDB" id="A0A6L6G6Z1"/>
<dbReference type="GO" id="GO:0003677">
    <property type="term" value="F:DNA binding"/>
    <property type="evidence" value="ECO:0007669"/>
    <property type="project" value="InterPro"/>
</dbReference>
<dbReference type="RefSeq" id="WP_154591153.1">
    <property type="nucleotide sequence ID" value="NZ_JALLFH010000002.1"/>
</dbReference>
<comment type="caution">
    <text evidence="1">The sequence shown here is derived from an EMBL/GenBank/DDBJ whole genome shotgun (WGS) entry which is preliminary data.</text>
</comment>
<sequence>MDSLENNKLIRIEELLNSLVNIIQLQVSELNSNGLLTQKELLKLLKISPNTLKVWESKGLTRLEPPIEGTRTVYYKLDDVIKFLTL</sequence>
<reference evidence="1 2" key="1">
    <citation type="submission" date="2019-11" db="EMBL/GenBank/DDBJ databases">
        <title>Streptococcus uberis isolated from clinical mastitis cases on a southeastern Queensland dairy.</title>
        <authorList>
            <person name="Workentine M.L."/>
            <person name="Price R."/>
            <person name="Olchowy T."/>
        </authorList>
    </citation>
    <scope>NUCLEOTIDE SEQUENCE [LARGE SCALE GENOMIC DNA]</scope>
    <source>
        <strain evidence="1 2">OLC4459-A17</strain>
    </source>
</reference>
<dbReference type="EMBL" id="WLXI01000024">
    <property type="protein sequence ID" value="MTD01162.1"/>
    <property type="molecule type" value="Genomic_DNA"/>
</dbReference>
<dbReference type="Pfam" id="PF13411">
    <property type="entry name" value="MerR_1"/>
    <property type="match status" value="1"/>
</dbReference>
<dbReference type="GO" id="GO:0006355">
    <property type="term" value="P:regulation of DNA-templated transcription"/>
    <property type="evidence" value="ECO:0007669"/>
    <property type="project" value="InterPro"/>
</dbReference>
<dbReference type="Proteomes" id="UP000483839">
    <property type="component" value="Unassembled WGS sequence"/>
</dbReference>
<dbReference type="InterPro" id="IPR009061">
    <property type="entry name" value="DNA-bd_dom_put_sf"/>
</dbReference>
<gene>
    <name evidence="1" type="ORF">GKS16_02540</name>
</gene>
<dbReference type="SUPFAM" id="SSF46955">
    <property type="entry name" value="Putative DNA-binding domain"/>
    <property type="match status" value="1"/>
</dbReference>
<accession>A0A6L6G6Z1</accession>
<organism evidence="1 2">
    <name type="scientific">Streptococcus uberis</name>
    <dbReference type="NCBI Taxonomy" id="1349"/>
    <lineage>
        <taxon>Bacteria</taxon>
        <taxon>Bacillati</taxon>
        <taxon>Bacillota</taxon>
        <taxon>Bacilli</taxon>
        <taxon>Lactobacillales</taxon>
        <taxon>Streptococcaceae</taxon>
        <taxon>Streptococcus</taxon>
    </lineage>
</organism>
<evidence type="ECO:0000313" key="2">
    <source>
        <dbReference type="Proteomes" id="UP000483839"/>
    </source>
</evidence>
<proteinExistence type="predicted"/>